<comment type="caution">
    <text evidence="2">The sequence shown here is derived from an EMBL/GenBank/DDBJ whole genome shotgun (WGS) entry which is preliminary data.</text>
</comment>
<dbReference type="Proteomes" id="UP000238083">
    <property type="component" value="Unassembled WGS sequence"/>
</dbReference>
<dbReference type="PANTHER" id="PTHR33993">
    <property type="entry name" value="GLYOXALASE-RELATED"/>
    <property type="match status" value="1"/>
</dbReference>
<dbReference type="InterPro" id="IPR004360">
    <property type="entry name" value="Glyas_Fos-R_dOase_dom"/>
</dbReference>
<evidence type="ECO:0000313" key="3">
    <source>
        <dbReference type="Proteomes" id="UP000238083"/>
    </source>
</evidence>
<evidence type="ECO:0000313" key="2">
    <source>
        <dbReference type="EMBL" id="PRY10788.1"/>
    </source>
</evidence>
<feature type="domain" description="VOC" evidence="1">
    <location>
        <begin position="4"/>
        <end position="124"/>
    </location>
</feature>
<dbReference type="AlphaFoldDB" id="A0A2T0QXL1"/>
<keyword evidence="2" id="KW-0456">Lyase</keyword>
<organism evidence="2 3">
    <name type="scientific">Kineococcus rhizosphaerae</name>
    <dbReference type="NCBI Taxonomy" id="559628"/>
    <lineage>
        <taxon>Bacteria</taxon>
        <taxon>Bacillati</taxon>
        <taxon>Actinomycetota</taxon>
        <taxon>Actinomycetes</taxon>
        <taxon>Kineosporiales</taxon>
        <taxon>Kineosporiaceae</taxon>
        <taxon>Kineococcus</taxon>
    </lineage>
</organism>
<dbReference type="InterPro" id="IPR029068">
    <property type="entry name" value="Glyas_Bleomycin-R_OHBP_Dase"/>
</dbReference>
<evidence type="ECO:0000259" key="1">
    <source>
        <dbReference type="PROSITE" id="PS51819"/>
    </source>
</evidence>
<name>A0A2T0QXL1_9ACTN</name>
<dbReference type="PROSITE" id="PS51819">
    <property type="entry name" value="VOC"/>
    <property type="match status" value="1"/>
</dbReference>
<protein>
    <submittedName>
        <fullName evidence="2">Putative enzyme related to lactoylglutathione lyase</fullName>
    </submittedName>
</protein>
<gene>
    <name evidence="2" type="ORF">CLV37_11552</name>
</gene>
<accession>A0A2T0QXL1</accession>
<sequence>MLRGMSTVALLAEDFEGAKRWYTELLGIAPYFDQPWYAEFRVGDHQHELGILDARFAGQLGGVPATDRPGGVVLYWHVDDLDAAIARTLELGATVFQPARRFGEGFTGACVLDPFGNLLGLMHNAHYLEVLAGRTS</sequence>
<dbReference type="OrthoDB" id="4565236at2"/>
<dbReference type="GO" id="GO:0016829">
    <property type="term" value="F:lyase activity"/>
    <property type="evidence" value="ECO:0007669"/>
    <property type="project" value="UniProtKB-KW"/>
</dbReference>
<dbReference type="InterPro" id="IPR052164">
    <property type="entry name" value="Anthracycline_SecMetBiosynth"/>
</dbReference>
<dbReference type="Gene3D" id="3.10.180.10">
    <property type="entry name" value="2,3-Dihydroxybiphenyl 1,2-Dioxygenase, domain 1"/>
    <property type="match status" value="1"/>
</dbReference>
<dbReference type="PANTHER" id="PTHR33993:SF14">
    <property type="entry name" value="GB|AAF24581.1"/>
    <property type="match status" value="1"/>
</dbReference>
<dbReference type="SUPFAM" id="SSF54593">
    <property type="entry name" value="Glyoxalase/Bleomycin resistance protein/Dihydroxybiphenyl dioxygenase"/>
    <property type="match status" value="1"/>
</dbReference>
<reference evidence="2 3" key="1">
    <citation type="submission" date="2018-03" db="EMBL/GenBank/DDBJ databases">
        <title>Genomic Encyclopedia of Archaeal and Bacterial Type Strains, Phase II (KMG-II): from individual species to whole genera.</title>
        <authorList>
            <person name="Goeker M."/>
        </authorList>
    </citation>
    <scope>NUCLEOTIDE SEQUENCE [LARGE SCALE GENOMIC DNA]</scope>
    <source>
        <strain evidence="2 3">DSM 19711</strain>
    </source>
</reference>
<proteinExistence type="predicted"/>
<dbReference type="Pfam" id="PF00903">
    <property type="entry name" value="Glyoxalase"/>
    <property type="match status" value="1"/>
</dbReference>
<dbReference type="EMBL" id="PVZF01000015">
    <property type="protein sequence ID" value="PRY10788.1"/>
    <property type="molecule type" value="Genomic_DNA"/>
</dbReference>
<keyword evidence="3" id="KW-1185">Reference proteome</keyword>
<dbReference type="InterPro" id="IPR037523">
    <property type="entry name" value="VOC_core"/>
</dbReference>